<feature type="transmembrane region" description="Helical" evidence="7">
    <location>
        <begin position="106"/>
        <end position="129"/>
    </location>
</feature>
<dbReference type="Pfam" id="PF21987">
    <property type="entry name" value="YajR_YAM"/>
    <property type="match status" value="1"/>
</dbReference>
<dbReference type="PANTHER" id="PTHR23517:SF2">
    <property type="entry name" value="MULTIDRUG RESISTANCE PROTEIN MDTH"/>
    <property type="match status" value="1"/>
</dbReference>
<feature type="transmembrane region" description="Helical" evidence="7">
    <location>
        <begin position="338"/>
        <end position="358"/>
    </location>
</feature>
<keyword evidence="4 7" id="KW-0812">Transmembrane</keyword>
<feature type="transmembrane region" description="Helical" evidence="7">
    <location>
        <begin position="400"/>
        <end position="422"/>
    </location>
</feature>
<feature type="domain" description="Major facilitator superfamily (MFS) profile" evidence="8">
    <location>
        <begin position="72"/>
        <end position="453"/>
    </location>
</feature>
<keyword evidence="2" id="KW-0813">Transport</keyword>
<evidence type="ECO:0000313" key="9">
    <source>
        <dbReference type="EMBL" id="BCU08073.1"/>
    </source>
</evidence>
<feature type="transmembrane region" description="Helical" evidence="7">
    <location>
        <begin position="198"/>
        <end position="216"/>
    </location>
</feature>
<feature type="transmembrane region" description="Helical" evidence="7">
    <location>
        <begin position="165"/>
        <end position="186"/>
    </location>
</feature>
<dbReference type="Gene3D" id="3.30.70.100">
    <property type="match status" value="1"/>
</dbReference>
<evidence type="ECO:0000256" key="3">
    <source>
        <dbReference type="ARBA" id="ARBA00022475"/>
    </source>
</evidence>
<organism evidence="9 10">
    <name type="scientific">Allochromatium tepidum</name>
    <dbReference type="NCBI Taxonomy" id="553982"/>
    <lineage>
        <taxon>Bacteria</taxon>
        <taxon>Pseudomonadati</taxon>
        <taxon>Pseudomonadota</taxon>
        <taxon>Gammaproteobacteria</taxon>
        <taxon>Chromatiales</taxon>
        <taxon>Chromatiaceae</taxon>
        <taxon>Allochromatium</taxon>
    </lineage>
</organism>
<evidence type="ECO:0000256" key="2">
    <source>
        <dbReference type="ARBA" id="ARBA00022448"/>
    </source>
</evidence>
<dbReference type="Proteomes" id="UP000680679">
    <property type="component" value="Chromosome"/>
</dbReference>
<keyword evidence="3" id="KW-1003">Cell membrane</keyword>
<dbReference type="InterPro" id="IPR050171">
    <property type="entry name" value="MFS_Transporters"/>
</dbReference>
<dbReference type="PROSITE" id="PS50850">
    <property type="entry name" value="MFS"/>
    <property type="match status" value="1"/>
</dbReference>
<evidence type="ECO:0000313" key="10">
    <source>
        <dbReference type="Proteomes" id="UP000680679"/>
    </source>
</evidence>
<evidence type="ECO:0000256" key="6">
    <source>
        <dbReference type="ARBA" id="ARBA00023136"/>
    </source>
</evidence>
<dbReference type="InterPro" id="IPR020846">
    <property type="entry name" value="MFS_dom"/>
</dbReference>
<dbReference type="PROSITE" id="PS00216">
    <property type="entry name" value="SUGAR_TRANSPORT_1"/>
    <property type="match status" value="1"/>
</dbReference>
<accession>A0ABN6GFH2</accession>
<dbReference type="Pfam" id="PF07690">
    <property type="entry name" value="MFS_1"/>
    <property type="match status" value="1"/>
</dbReference>
<evidence type="ECO:0000256" key="7">
    <source>
        <dbReference type="SAM" id="Phobius"/>
    </source>
</evidence>
<reference evidence="9 10" key="1">
    <citation type="submission" date="2021-04" db="EMBL/GenBank/DDBJ databases">
        <title>Complete genome sequencing of Allochromatium tepidum strain NZ.</title>
        <authorList>
            <person name="Tsukatani Y."/>
            <person name="Mori H."/>
        </authorList>
    </citation>
    <scope>NUCLEOTIDE SEQUENCE [LARGE SCALE GENOMIC DNA]</scope>
    <source>
        <strain evidence="9 10">NZ</strain>
    </source>
</reference>
<dbReference type="InterPro" id="IPR036259">
    <property type="entry name" value="MFS_trans_sf"/>
</dbReference>
<dbReference type="EMBL" id="AP024563">
    <property type="protein sequence ID" value="BCU08073.1"/>
    <property type="molecule type" value="Genomic_DNA"/>
</dbReference>
<proteinExistence type="predicted"/>
<gene>
    <name evidence="9" type="ORF">Atep_27500</name>
</gene>
<keyword evidence="10" id="KW-1185">Reference proteome</keyword>
<name>A0ABN6GFH2_9GAMM</name>
<feature type="transmembrane region" description="Helical" evidence="7">
    <location>
        <begin position="141"/>
        <end position="159"/>
    </location>
</feature>
<dbReference type="InterPro" id="IPR005829">
    <property type="entry name" value="Sugar_transporter_CS"/>
</dbReference>
<dbReference type="CDD" id="cd17472">
    <property type="entry name" value="MFS_YajR_like"/>
    <property type="match status" value="1"/>
</dbReference>
<feature type="transmembrane region" description="Helical" evidence="7">
    <location>
        <begin position="76"/>
        <end position="100"/>
    </location>
</feature>
<feature type="transmembrane region" description="Helical" evidence="7">
    <location>
        <begin position="428"/>
        <end position="447"/>
    </location>
</feature>
<dbReference type="InterPro" id="IPR054152">
    <property type="entry name" value="YajR_YAM"/>
</dbReference>
<comment type="subcellular location">
    <subcellularLocation>
        <location evidence="1">Cell membrane</location>
        <topology evidence="1">Multi-pass membrane protein</topology>
    </subcellularLocation>
</comment>
<dbReference type="Gene3D" id="1.20.1250.20">
    <property type="entry name" value="MFS general substrate transporter like domains"/>
    <property type="match status" value="1"/>
</dbReference>
<keyword evidence="6 7" id="KW-0472">Membrane</keyword>
<evidence type="ECO:0000256" key="1">
    <source>
        <dbReference type="ARBA" id="ARBA00004651"/>
    </source>
</evidence>
<feature type="transmembrane region" description="Helical" evidence="7">
    <location>
        <begin position="222"/>
        <end position="244"/>
    </location>
</feature>
<dbReference type="SUPFAM" id="SSF103473">
    <property type="entry name" value="MFS general substrate transporter"/>
    <property type="match status" value="1"/>
</dbReference>
<dbReference type="PANTHER" id="PTHR23517">
    <property type="entry name" value="RESISTANCE PROTEIN MDTM, PUTATIVE-RELATED-RELATED"/>
    <property type="match status" value="1"/>
</dbReference>
<dbReference type="InterPro" id="IPR011701">
    <property type="entry name" value="MFS"/>
</dbReference>
<feature type="transmembrane region" description="Helical" evidence="7">
    <location>
        <begin position="364"/>
        <end position="388"/>
    </location>
</feature>
<feature type="transmembrane region" description="Helical" evidence="7">
    <location>
        <begin position="280"/>
        <end position="299"/>
    </location>
</feature>
<evidence type="ECO:0000256" key="4">
    <source>
        <dbReference type="ARBA" id="ARBA00022692"/>
    </source>
</evidence>
<feature type="transmembrane region" description="Helical" evidence="7">
    <location>
        <begin position="311"/>
        <end position="331"/>
    </location>
</feature>
<sequence length="518" mass="54867">MQQRGGWKGCITAEPCDRVMTAGKCSPKTLPLTLNAVYDSILMFPTDTGRPVNRSNHSHPEIPNVPMLASERRAAAGLAAIFSTRMLGLFMVLPVLALYAHDLPGATPLLVGLAIGAYGLTQALFQIPLGLLSDRIGRKPVIYGGLVLFLIGSLVAALADSIQWLIIGRALQGSGAIAAAIIALTADLTREEVRTKGMAAIGISVALSFAAALVVGPPLTGLIGISGLFWLTALLALAGMLLLAQVVPDPEQSKVHRDAQPVLDQLAGVVRDPTLIRLDLAIFMLHLTMVSLFVVLPLSLREAGLPVTEHWMLYLPAVPAAILAMVPFIVLAERRGRVRSVLIGSVAVLALSMLGFYLFNQTLWLVGVLLAVVFTIFNLLEAVLPSLVSKAAPAGTKGTAMGVFSSAQFIGAFLGGLLGGLVHAQFGFASVYLVGLLTALLWLRLVWTLPIPENLSRHVIALGTSGATLDVSSLERRLLEVPGVKEAVIVLDEGVAYLKVDSRQTDWARLQTFSAASA</sequence>
<keyword evidence="5 7" id="KW-1133">Transmembrane helix</keyword>
<evidence type="ECO:0000259" key="8">
    <source>
        <dbReference type="PROSITE" id="PS50850"/>
    </source>
</evidence>
<protein>
    <submittedName>
        <fullName evidence="9">MFS transporter</fullName>
    </submittedName>
</protein>
<evidence type="ECO:0000256" key="5">
    <source>
        <dbReference type="ARBA" id="ARBA00022989"/>
    </source>
</evidence>